<gene>
    <name evidence="2" type="ordered locus">PAB0993</name>
</gene>
<dbReference type="eggNOG" id="arCOG05851">
    <property type="taxonomic scope" value="Archaea"/>
</dbReference>
<feature type="coiled-coil region" evidence="1">
    <location>
        <begin position="268"/>
        <end position="312"/>
    </location>
</feature>
<protein>
    <submittedName>
        <fullName evidence="2">Uncharacterized protein</fullName>
    </submittedName>
</protein>
<feature type="coiled-coil region" evidence="1">
    <location>
        <begin position="53"/>
        <end position="112"/>
    </location>
</feature>
<keyword evidence="4" id="KW-1185">Reference proteome</keyword>
<sequence>MFGGKKEERVNWAFIQEHYPEVVEGLKELREWENVKNALADAERLEDYSILALAALVALKREMNLNIEDLAERIYNVSSKLDSFKTETENNLKRIEREISSIKDAIEELDRRTVVVTNVEKVLPRISELEERMFSFPLEIAESLEKRLIKSLEKRVEELVEEKVKNSNNGISPEVIREFIDKYDSLVRENVELRRRLESREKIIKDLREKLAKMQESVKEMEEIEKKVNEYGKIADEIKEVRVKLAKLTGSYDVREALRIIEKNFIPKSKVEDLAKKLKALMEENEKLREENEKLKKDLERITQAVKMLMEEGLIEAQEE</sequence>
<feature type="coiled-coil region" evidence="1">
    <location>
        <begin position="142"/>
        <end position="241"/>
    </location>
</feature>
<accession>Q9UYK9</accession>
<reference evidence="2" key="1">
    <citation type="submission" date="1999-07" db="EMBL/GenBank/DDBJ databases">
        <authorList>
            <person name="Genoscope"/>
        </authorList>
    </citation>
    <scope>NUCLEOTIDE SEQUENCE</scope>
    <source>
        <strain evidence="2">Orsay</strain>
    </source>
</reference>
<reference evidence="2" key="3">
    <citation type="journal article" date="2001" name="Genome Res.">
        <title>Genome evolution at the genus level: comparison of three complete genomes of hyperthermophilic archaea.</title>
        <authorList>
            <person name="Lecompte O."/>
            <person name="Ripp R."/>
            <person name="Puzos-Barbe V."/>
            <person name="Duprat S."/>
            <person name="Heilig R."/>
            <person name="Dietrich J."/>
            <person name="Thierry J.C."/>
            <person name="Poch O."/>
        </authorList>
    </citation>
    <scope>NUCLEOTIDE SEQUENCE</scope>
    <source>
        <strain evidence="2">Orsay</strain>
    </source>
</reference>
<dbReference type="KEGG" id="pab:PAB0993"/>
<dbReference type="PIR" id="F75063">
    <property type="entry name" value="F75063"/>
</dbReference>
<organism evidence="2 4">
    <name type="scientific">Pyrococcus abyssi (strain GE5 / Orsay)</name>
    <dbReference type="NCBI Taxonomy" id="272844"/>
    <lineage>
        <taxon>Archaea</taxon>
        <taxon>Methanobacteriati</taxon>
        <taxon>Methanobacteriota</taxon>
        <taxon>Thermococci</taxon>
        <taxon>Thermococcales</taxon>
        <taxon>Thermococcaceae</taxon>
        <taxon>Pyrococcus</taxon>
    </lineage>
</organism>
<dbReference type="PATRIC" id="fig|272844.11.peg.1596"/>
<dbReference type="Gene3D" id="1.10.287.1490">
    <property type="match status" value="1"/>
</dbReference>
<dbReference type="OrthoDB" id="86153at2157"/>
<dbReference type="EMBL" id="HE613800">
    <property type="protein sequence ID" value="CCE70950.1"/>
    <property type="molecule type" value="Genomic_DNA"/>
</dbReference>
<reference evidence="2 4" key="4">
    <citation type="journal article" date="2003" name="Mol. Microbiol.">
        <title>An integrated analysis of the genome of the hyperthermophilic archaeon Pyrococcus abyssi.</title>
        <authorList>
            <person name="Cohen G."/>
            <person name="Barbe V."/>
            <person name="Flament D."/>
            <person name="Galperin M."/>
            <person name="Heilig R."/>
            <person name="Ripp R."/>
            <person name="Lecompte O."/>
            <person name="Prieur D."/>
            <person name="Poch O."/>
            <person name="Quellerou J."/>
            <person name="Thierry J.C."/>
            <person name="Van der Oost J."/>
            <person name="Weissenbach J."/>
            <person name="Zivanovic Y."/>
            <person name="Forterre P."/>
        </authorList>
    </citation>
    <scope>NUCLEOTIDE SEQUENCE [LARGE SCALE GENOMIC DNA]</scope>
    <source>
        <strain evidence="4">GE5 / Orsay</strain>
        <strain evidence="2">Orsay</strain>
    </source>
</reference>
<dbReference type="EMBL" id="AJ248287">
    <property type="protein sequence ID" value="CAB50403.1"/>
    <property type="molecule type" value="Genomic_DNA"/>
</dbReference>
<evidence type="ECO:0000313" key="4">
    <source>
        <dbReference type="Proteomes" id="UP000000810"/>
    </source>
</evidence>
<dbReference type="AlphaFoldDB" id="Q9UYK9"/>
<evidence type="ECO:0000313" key="5">
    <source>
        <dbReference type="Proteomes" id="UP000009139"/>
    </source>
</evidence>
<evidence type="ECO:0000313" key="3">
    <source>
        <dbReference type="EMBL" id="CCE70950.1"/>
    </source>
</evidence>
<evidence type="ECO:0000256" key="1">
    <source>
        <dbReference type="SAM" id="Coils"/>
    </source>
</evidence>
<dbReference type="STRING" id="272844.PAB0993"/>
<dbReference type="Proteomes" id="UP000000810">
    <property type="component" value="Chromosome"/>
</dbReference>
<reference evidence="2" key="2">
    <citation type="journal article" date="2000" name="J. Mol. Biol.">
        <title>Archaeal homologs of eukaryotic methylation guide small nucleolar RNAs: lessons from the Pyrococcus genomes.</title>
        <authorList>
            <person name="Gaspin C."/>
            <person name="Cavaille J."/>
            <person name="Erauso G."/>
        </authorList>
    </citation>
    <scope>NUCLEOTIDE SEQUENCE</scope>
    <source>
        <strain evidence="2">Orsay</strain>
    </source>
</reference>
<reference evidence="3 5" key="5">
    <citation type="journal article" date="2012" name="Curr. Microbiol.">
        <title>Re-annotation of two hyperthermophilic archaea Pyrococcus abyssi GE5 and Pyrococcus furiosus DSM 3638.</title>
        <authorList>
            <person name="Gao J."/>
            <person name="Wang J."/>
        </authorList>
    </citation>
    <scope>GENOME REANNOTATION</scope>
    <source>
        <strain evidence="3">GE5</strain>
        <strain evidence="5">GE5 / Orsay</strain>
    </source>
</reference>
<dbReference type="Proteomes" id="UP000009139">
    <property type="component" value="Chromosome"/>
</dbReference>
<name>Q9UYK9_PYRAB</name>
<evidence type="ECO:0000313" key="2">
    <source>
        <dbReference type="EMBL" id="CAB50403.1"/>
    </source>
</evidence>
<dbReference type="HOGENOM" id="CLU_827997_0_0_2"/>
<keyword evidence="1" id="KW-0175">Coiled coil</keyword>
<proteinExistence type="predicted"/>